<accession>A0A9D1TRL8</accession>
<protein>
    <submittedName>
        <fullName evidence="3">Uncharacterized protein</fullName>
    </submittedName>
</protein>
<feature type="compositionally biased region" description="Basic and acidic residues" evidence="1">
    <location>
        <begin position="1"/>
        <end position="12"/>
    </location>
</feature>
<reference evidence="3" key="2">
    <citation type="submission" date="2021-04" db="EMBL/GenBank/DDBJ databases">
        <authorList>
            <person name="Gilroy R."/>
        </authorList>
    </citation>
    <scope>NUCLEOTIDE SEQUENCE</scope>
    <source>
        <strain evidence="3">12435</strain>
    </source>
</reference>
<keyword evidence="2" id="KW-0812">Transmembrane</keyword>
<evidence type="ECO:0000256" key="1">
    <source>
        <dbReference type="SAM" id="MobiDB-lite"/>
    </source>
</evidence>
<feature type="region of interest" description="Disordered" evidence="1">
    <location>
        <begin position="1"/>
        <end position="23"/>
    </location>
</feature>
<dbReference type="Proteomes" id="UP000823990">
    <property type="component" value="Unassembled WGS sequence"/>
</dbReference>
<evidence type="ECO:0000256" key="2">
    <source>
        <dbReference type="SAM" id="Phobius"/>
    </source>
</evidence>
<keyword evidence="2" id="KW-0472">Membrane</keyword>
<evidence type="ECO:0000313" key="3">
    <source>
        <dbReference type="EMBL" id="HIW02584.1"/>
    </source>
</evidence>
<reference evidence="3" key="1">
    <citation type="journal article" date="2021" name="PeerJ">
        <title>Extensive microbial diversity within the chicken gut microbiome revealed by metagenomics and culture.</title>
        <authorList>
            <person name="Gilroy R."/>
            <person name="Ravi A."/>
            <person name="Getino M."/>
            <person name="Pursley I."/>
            <person name="Horton D.L."/>
            <person name="Alikhan N.F."/>
            <person name="Baker D."/>
            <person name="Gharbi K."/>
            <person name="Hall N."/>
            <person name="Watson M."/>
            <person name="Adriaenssens E.M."/>
            <person name="Foster-Nyarko E."/>
            <person name="Jarju S."/>
            <person name="Secka A."/>
            <person name="Antonio M."/>
            <person name="Oren A."/>
            <person name="Chaudhuri R.R."/>
            <person name="La Ragione R."/>
            <person name="Hildebrand F."/>
            <person name="Pallen M.J."/>
        </authorList>
    </citation>
    <scope>NUCLEOTIDE SEQUENCE</scope>
    <source>
        <strain evidence="3">12435</strain>
    </source>
</reference>
<gene>
    <name evidence="3" type="ORF">H9892_04525</name>
</gene>
<sequence>MNDEPKTDRADEPFAAQQSETSLGSAERSYKNTHGLAVAIVSAAAAIISCIVMGLMMGYIFANTFGWALASILSQDTDIPQPSSVPYVIGMFVCLAVMIAAFVLSIVALRRYKAARRNGVRPAATLAVAVFALIVSGIGLIWSAIGIPTFVSQGLGL</sequence>
<organism evidence="3 4">
    <name type="scientific">Candidatus Protoclostridium stercorigallinarum</name>
    <dbReference type="NCBI Taxonomy" id="2838741"/>
    <lineage>
        <taxon>Bacteria</taxon>
        <taxon>Bacillati</taxon>
        <taxon>Bacillota</taxon>
        <taxon>Clostridia</taxon>
        <taxon>Candidatus Protoclostridium</taxon>
    </lineage>
</organism>
<dbReference type="EMBL" id="DXHS01000070">
    <property type="protein sequence ID" value="HIW02584.1"/>
    <property type="molecule type" value="Genomic_DNA"/>
</dbReference>
<comment type="caution">
    <text evidence="3">The sequence shown here is derived from an EMBL/GenBank/DDBJ whole genome shotgun (WGS) entry which is preliminary data.</text>
</comment>
<feature type="transmembrane region" description="Helical" evidence="2">
    <location>
        <begin position="122"/>
        <end position="145"/>
    </location>
</feature>
<keyword evidence="2" id="KW-1133">Transmembrane helix</keyword>
<feature type="transmembrane region" description="Helical" evidence="2">
    <location>
        <begin position="36"/>
        <end position="61"/>
    </location>
</feature>
<name>A0A9D1TRL8_9FIRM</name>
<feature type="transmembrane region" description="Helical" evidence="2">
    <location>
        <begin position="87"/>
        <end position="110"/>
    </location>
</feature>
<dbReference type="AlphaFoldDB" id="A0A9D1TRL8"/>
<proteinExistence type="predicted"/>
<evidence type="ECO:0000313" key="4">
    <source>
        <dbReference type="Proteomes" id="UP000823990"/>
    </source>
</evidence>